<dbReference type="OrthoDB" id="10267127at2759"/>
<dbReference type="GO" id="GO:1904262">
    <property type="term" value="P:negative regulation of TORC1 signaling"/>
    <property type="evidence" value="ECO:0007669"/>
    <property type="project" value="TreeGrafter"/>
</dbReference>
<dbReference type="PANTHER" id="PTHR15435">
    <property type="entry name" value="KICSTOR COMPLEX PROTEIN KAPTIN"/>
    <property type="match status" value="1"/>
</dbReference>
<keyword evidence="2" id="KW-1185">Reference proteome</keyword>
<reference evidence="1 2" key="1">
    <citation type="journal article" date="2018" name="G3 (Bethesda)">
        <title>Phylogenetic and Phylogenomic Definition of Rhizopus Species.</title>
        <authorList>
            <person name="Gryganskyi A.P."/>
            <person name="Golan J."/>
            <person name="Dolatabadi S."/>
            <person name="Mondo S."/>
            <person name="Robb S."/>
            <person name="Idnurm A."/>
            <person name="Muszewska A."/>
            <person name="Steczkiewicz K."/>
            <person name="Masonjones S."/>
            <person name="Liao H.L."/>
            <person name="Gajdeczka M.T."/>
            <person name="Anike F."/>
            <person name="Vuek A."/>
            <person name="Anishchenko I.M."/>
            <person name="Voigt K."/>
            <person name="de Hoog G.S."/>
            <person name="Smith M.E."/>
            <person name="Heitman J."/>
            <person name="Vilgalys R."/>
            <person name="Stajich J.E."/>
        </authorList>
    </citation>
    <scope>NUCLEOTIDE SEQUENCE [LARGE SCALE GENOMIC DNA]</scope>
    <source>
        <strain evidence="1 2">LSU 92-RS-03</strain>
    </source>
</reference>
<feature type="non-terminal residue" evidence="1">
    <location>
        <position position="1"/>
    </location>
</feature>
<name>A0A367JXX6_RHIST</name>
<dbReference type="GO" id="GO:0015629">
    <property type="term" value="C:actin cytoskeleton"/>
    <property type="evidence" value="ECO:0007669"/>
    <property type="project" value="InterPro"/>
</dbReference>
<dbReference type="GO" id="GO:0007015">
    <property type="term" value="P:actin filament organization"/>
    <property type="evidence" value="ECO:0007669"/>
    <property type="project" value="InterPro"/>
</dbReference>
<dbReference type="AlphaFoldDB" id="A0A367JXX6"/>
<evidence type="ECO:0000313" key="1">
    <source>
        <dbReference type="EMBL" id="RCH94757.1"/>
    </source>
</evidence>
<proteinExistence type="predicted"/>
<dbReference type="PANTHER" id="PTHR15435:SF2">
    <property type="entry name" value="KICSTOR COMPLEX PROTEIN KAPTIN"/>
    <property type="match status" value="1"/>
</dbReference>
<sequence length="395" mass="44996">LSKPVRHFIVTSSSEITAFISRDGYWNCLSIDVGIDSGKTEIISIDAVESIGKDNKAKLFLALAVAEKIEQEKNEPHSAYSLRIYGNKPNTKPFLEQALFSIGETCQTIPLTSAPMQLSHIQIQHKTGFLLTSMDGIVHLFAQDENHEFAEQSSATFFPLMSKISNHRIKILFMHMLDQPNGKRVMCAGGQNGEIFLAFYDKDGKETKSHAIRIFSPITSVLVFQPRASTHPEDELHLVVTCAIEQAIVYQSIEKEGLDKSKTLPLSGNFDSVLCSHVMDVDWDGEKEILIGTYGRQVLIYKQVAGTQIYTVLWKRQLAYPIYRLTHLDLNRDGLDELVVTTMYGVHIFQPNMKKARERLLEVLQYVEASKRQKYELLIEWQRQKELEKQIVFEQ</sequence>
<dbReference type="EMBL" id="PJQM01002518">
    <property type="protein sequence ID" value="RCH94757.1"/>
    <property type="molecule type" value="Genomic_DNA"/>
</dbReference>
<dbReference type="InterPro" id="IPR036322">
    <property type="entry name" value="WD40_repeat_dom_sf"/>
</dbReference>
<accession>A0A367JXX6</accession>
<protein>
    <recommendedName>
        <fullName evidence="3">Integrin alpha FG-GAP repeat containing 1</fullName>
    </recommendedName>
</protein>
<organism evidence="1 2">
    <name type="scientific">Rhizopus stolonifer</name>
    <name type="common">Rhizopus nigricans</name>
    <dbReference type="NCBI Taxonomy" id="4846"/>
    <lineage>
        <taxon>Eukaryota</taxon>
        <taxon>Fungi</taxon>
        <taxon>Fungi incertae sedis</taxon>
        <taxon>Mucoromycota</taxon>
        <taxon>Mucoromycotina</taxon>
        <taxon>Mucoromycetes</taxon>
        <taxon>Mucorales</taxon>
        <taxon>Mucorineae</taxon>
        <taxon>Rhizopodaceae</taxon>
        <taxon>Rhizopus</taxon>
    </lineage>
</organism>
<comment type="caution">
    <text evidence="1">The sequence shown here is derived from an EMBL/GenBank/DDBJ whole genome shotgun (WGS) entry which is preliminary data.</text>
</comment>
<dbReference type="GO" id="GO:0034198">
    <property type="term" value="P:cellular response to amino acid starvation"/>
    <property type="evidence" value="ECO:0007669"/>
    <property type="project" value="TreeGrafter"/>
</dbReference>
<gene>
    <name evidence="1" type="ORF">CU098_009881</name>
</gene>
<evidence type="ECO:0008006" key="3">
    <source>
        <dbReference type="Google" id="ProtNLM"/>
    </source>
</evidence>
<evidence type="ECO:0000313" key="2">
    <source>
        <dbReference type="Proteomes" id="UP000253551"/>
    </source>
</evidence>
<dbReference type="InterPro" id="IPR029982">
    <property type="entry name" value="Kptn"/>
</dbReference>
<dbReference type="STRING" id="4846.A0A367JXX6"/>
<dbReference type="Proteomes" id="UP000253551">
    <property type="component" value="Unassembled WGS sequence"/>
</dbReference>
<dbReference type="GO" id="GO:0051015">
    <property type="term" value="F:actin filament binding"/>
    <property type="evidence" value="ECO:0007669"/>
    <property type="project" value="TreeGrafter"/>
</dbReference>
<dbReference type="SUPFAM" id="SSF50978">
    <property type="entry name" value="WD40 repeat-like"/>
    <property type="match status" value="1"/>
</dbReference>